<proteinExistence type="predicted"/>
<accession>A0ACB7SX90</accession>
<keyword evidence="2" id="KW-1185">Reference proteome</keyword>
<name>A0ACB7SX90_HYAAI</name>
<dbReference type="Proteomes" id="UP000821845">
    <property type="component" value="Chromosome 2"/>
</dbReference>
<protein>
    <submittedName>
        <fullName evidence="1">Uncharacterized protein</fullName>
    </submittedName>
</protein>
<sequence>MSSMGREKEKKGEKERRRVPRVSCVGLIEHPLLRATESELLARPARALERTRHSPDVAKERFQRRDADAIRAGGPASRGFVWGRQADGERSGKRAKSDVGEALTQQAQPTPSVTDHPADAARCVPSHGAKRLAVVAAVVVVDVVVRQAPRQPPSPVRPAPPTNPSAKRQR</sequence>
<dbReference type="EMBL" id="CM023482">
    <property type="protein sequence ID" value="KAH6939493.1"/>
    <property type="molecule type" value="Genomic_DNA"/>
</dbReference>
<comment type="caution">
    <text evidence="1">The sequence shown here is derived from an EMBL/GenBank/DDBJ whole genome shotgun (WGS) entry which is preliminary data.</text>
</comment>
<reference evidence="1" key="1">
    <citation type="submission" date="2020-05" db="EMBL/GenBank/DDBJ databases">
        <title>Large-scale comparative analyses of tick genomes elucidate their genetic diversity and vector capacities.</title>
        <authorList>
            <person name="Jia N."/>
            <person name="Wang J."/>
            <person name="Shi W."/>
            <person name="Du L."/>
            <person name="Sun Y."/>
            <person name="Zhan W."/>
            <person name="Jiang J."/>
            <person name="Wang Q."/>
            <person name="Zhang B."/>
            <person name="Ji P."/>
            <person name="Sakyi L.B."/>
            <person name="Cui X."/>
            <person name="Yuan T."/>
            <person name="Jiang B."/>
            <person name="Yang W."/>
            <person name="Lam T.T.-Y."/>
            <person name="Chang Q."/>
            <person name="Ding S."/>
            <person name="Wang X."/>
            <person name="Zhu J."/>
            <person name="Ruan X."/>
            <person name="Zhao L."/>
            <person name="Wei J."/>
            <person name="Que T."/>
            <person name="Du C."/>
            <person name="Cheng J."/>
            <person name="Dai P."/>
            <person name="Han X."/>
            <person name="Huang E."/>
            <person name="Gao Y."/>
            <person name="Liu J."/>
            <person name="Shao H."/>
            <person name="Ye R."/>
            <person name="Li L."/>
            <person name="Wei W."/>
            <person name="Wang X."/>
            <person name="Wang C."/>
            <person name="Yang T."/>
            <person name="Huo Q."/>
            <person name="Li W."/>
            <person name="Guo W."/>
            <person name="Chen H."/>
            <person name="Zhou L."/>
            <person name="Ni X."/>
            <person name="Tian J."/>
            <person name="Zhou Y."/>
            <person name="Sheng Y."/>
            <person name="Liu T."/>
            <person name="Pan Y."/>
            <person name="Xia L."/>
            <person name="Li J."/>
            <person name="Zhao F."/>
            <person name="Cao W."/>
        </authorList>
    </citation>
    <scope>NUCLEOTIDE SEQUENCE</scope>
    <source>
        <strain evidence="1">Hyas-2018</strain>
    </source>
</reference>
<evidence type="ECO:0000313" key="2">
    <source>
        <dbReference type="Proteomes" id="UP000821845"/>
    </source>
</evidence>
<organism evidence="1 2">
    <name type="scientific">Hyalomma asiaticum</name>
    <name type="common">Tick</name>
    <dbReference type="NCBI Taxonomy" id="266040"/>
    <lineage>
        <taxon>Eukaryota</taxon>
        <taxon>Metazoa</taxon>
        <taxon>Ecdysozoa</taxon>
        <taxon>Arthropoda</taxon>
        <taxon>Chelicerata</taxon>
        <taxon>Arachnida</taxon>
        <taxon>Acari</taxon>
        <taxon>Parasitiformes</taxon>
        <taxon>Ixodida</taxon>
        <taxon>Ixodoidea</taxon>
        <taxon>Ixodidae</taxon>
        <taxon>Hyalomminae</taxon>
        <taxon>Hyalomma</taxon>
    </lineage>
</organism>
<evidence type="ECO:0000313" key="1">
    <source>
        <dbReference type="EMBL" id="KAH6939493.1"/>
    </source>
</evidence>
<gene>
    <name evidence="1" type="ORF">HPB50_018578</name>
</gene>